<protein>
    <submittedName>
        <fullName evidence="8">SUDS3 protein</fullName>
    </submittedName>
</protein>
<dbReference type="OrthoDB" id="70376at2759"/>
<evidence type="ECO:0000256" key="7">
    <source>
        <dbReference type="SAM" id="MobiDB-lite"/>
    </source>
</evidence>
<dbReference type="GO" id="GO:0010468">
    <property type="term" value="P:regulation of gene expression"/>
    <property type="evidence" value="ECO:0007669"/>
    <property type="project" value="UniProtKB-ARBA"/>
</dbReference>
<feature type="coiled-coil region" evidence="6">
    <location>
        <begin position="122"/>
        <end position="164"/>
    </location>
</feature>
<feature type="region of interest" description="Disordered" evidence="7">
    <location>
        <begin position="1"/>
        <end position="66"/>
    </location>
</feature>
<accession>A0A8J9YQG1</accession>
<evidence type="ECO:0000256" key="5">
    <source>
        <dbReference type="ARBA" id="ARBA00023242"/>
    </source>
</evidence>
<keyword evidence="5" id="KW-0539">Nucleus</keyword>
<reference evidence="8" key="1">
    <citation type="submission" date="2022-01" db="EMBL/GenBank/DDBJ databases">
        <authorList>
            <person name="Braso-Vives M."/>
        </authorList>
    </citation>
    <scope>NUCLEOTIDE SEQUENCE</scope>
</reference>
<dbReference type="Proteomes" id="UP000838412">
    <property type="component" value="Chromosome 1"/>
</dbReference>
<gene>
    <name evidence="8" type="primary">SUDS3</name>
    <name evidence="8" type="ORF">BLAG_LOCUS1194</name>
</gene>
<evidence type="ECO:0000256" key="4">
    <source>
        <dbReference type="ARBA" id="ARBA00023163"/>
    </source>
</evidence>
<evidence type="ECO:0000313" key="8">
    <source>
        <dbReference type="EMBL" id="CAH1231011.1"/>
    </source>
</evidence>
<dbReference type="Pfam" id="PF08598">
    <property type="entry name" value="Sds3"/>
    <property type="match status" value="1"/>
</dbReference>
<organism evidence="8 9">
    <name type="scientific">Branchiostoma lanceolatum</name>
    <name type="common">Common lancelet</name>
    <name type="synonym">Amphioxus lanceolatum</name>
    <dbReference type="NCBI Taxonomy" id="7740"/>
    <lineage>
        <taxon>Eukaryota</taxon>
        <taxon>Metazoa</taxon>
        <taxon>Chordata</taxon>
        <taxon>Cephalochordata</taxon>
        <taxon>Leptocardii</taxon>
        <taxon>Amphioxiformes</taxon>
        <taxon>Branchiostomatidae</taxon>
        <taxon>Branchiostoma</taxon>
    </lineage>
</organism>
<keyword evidence="6" id="KW-0175">Coiled coil</keyword>
<dbReference type="EMBL" id="OV696686">
    <property type="protein sequence ID" value="CAH1231011.1"/>
    <property type="molecule type" value="Genomic_DNA"/>
</dbReference>
<name>A0A8J9YQG1_BRALA</name>
<evidence type="ECO:0000256" key="2">
    <source>
        <dbReference type="ARBA" id="ARBA00022491"/>
    </source>
</evidence>
<sequence>MAAALPHYGEDSRSFHDGFSDDSSTIDGDEDREFDNESDEDTEDASETDQVKREEQHTEMKEQVYKEKLAHLKKQLEELNQHASHPEYLKRLKRLENQNKERSWMAEIIQQFEIETVEKQYIKEKKDAVREFDEEKIKLKESLIQELEERKRMIESERNTMELTGDSTEVKPVLTRKLRRRPNEPLPIPDKRRKPSPVGAPQLNLMLSDDDVLEDLRIVNKGKVSSKKSIHISPPASPPSPPVNSFDARIEEGRLFYDKKWYHRGQTVYVESKDNGKISGTISSVGQNEVWVRRLSDNSKFRVYVSQLQKGKYSIRKRAT</sequence>
<keyword evidence="2" id="KW-0678">Repressor</keyword>
<keyword evidence="9" id="KW-1185">Reference proteome</keyword>
<evidence type="ECO:0000256" key="1">
    <source>
        <dbReference type="ARBA" id="ARBA00004123"/>
    </source>
</evidence>
<feature type="compositionally biased region" description="Basic and acidic residues" evidence="7">
    <location>
        <begin position="8"/>
        <end position="19"/>
    </location>
</feature>
<keyword evidence="3" id="KW-0805">Transcription regulation</keyword>
<dbReference type="PANTHER" id="PTHR21964">
    <property type="entry name" value="BREAST CANCER METASTASIS-SUPPRESSOR 1"/>
    <property type="match status" value="1"/>
</dbReference>
<dbReference type="SMART" id="SM01401">
    <property type="entry name" value="Sds3"/>
    <property type="match status" value="1"/>
</dbReference>
<evidence type="ECO:0000256" key="3">
    <source>
        <dbReference type="ARBA" id="ARBA00023015"/>
    </source>
</evidence>
<feature type="compositionally biased region" description="Basic and acidic residues" evidence="7">
    <location>
        <begin position="49"/>
        <end position="66"/>
    </location>
</feature>
<dbReference type="GO" id="GO:0005654">
    <property type="term" value="C:nucleoplasm"/>
    <property type="evidence" value="ECO:0007669"/>
    <property type="project" value="UniProtKB-ARBA"/>
</dbReference>
<dbReference type="AlphaFoldDB" id="A0A8J9YQG1"/>
<feature type="compositionally biased region" description="Acidic residues" evidence="7">
    <location>
        <begin position="27"/>
        <end position="47"/>
    </location>
</feature>
<comment type="subcellular location">
    <subcellularLocation>
        <location evidence="1">Nucleus</location>
    </subcellularLocation>
</comment>
<feature type="region of interest" description="Disordered" evidence="7">
    <location>
        <begin position="178"/>
        <end position="203"/>
    </location>
</feature>
<dbReference type="InterPro" id="IPR013907">
    <property type="entry name" value="Sds3"/>
</dbReference>
<keyword evidence="4" id="KW-0804">Transcription</keyword>
<evidence type="ECO:0000256" key="6">
    <source>
        <dbReference type="SAM" id="Coils"/>
    </source>
</evidence>
<proteinExistence type="predicted"/>
<evidence type="ECO:0000313" key="9">
    <source>
        <dbReference type="Proteomes" id="UP000838412"/>
    </source>
</evidence>